<dbReference type="PANTHER" id="PTHR42760">
    <property type="entry name" value="SHORT-CHAIN DEHYDROGENASES/REDUCTASES FAMILY MEMBER"/>
    <property type="match status" value="1"/>
</dbReference>
<dbReference type="CDD" id="cd05233">
    <property type="entry name" value="SDR_c"/>
    <property type="match status" value="1"/>
</dbReference>
<evidence type="ECO:0008006" key="4">
    <source>
        <dbReference type="Google" id="ProtNLM"/>
    </source>
</evidence>
<dbReference type="GO" id="GO:0016616">
    <property type="term" value="F:oxidoreductase activity, acting on the CH-OH group of donors, NAD or NADP as acceptor"/>
    <property type="evidence" value="ECO:0007669"/>
    <property type="project" value="TreeGrafter"/>
</dbReference>
<dbReference type="PRINTS" id="PR00080">
    <property type="entry name" value="SDRFAMILY"/>
</dbReference>
<sequence length="252" mass="26754">MKRVQDRVAIITGAAQGIGATYAKAMAKEGATVVIADLDDGESVASQIRAGGGEAINITTDVSDESSVAKLVSDTVERFGRIDILIANAAIFGKLEAKPFTEITVDEWDNLMAVNVRGVFICAKAVISQMRKQKYGKIINIASGTLFKGTPLLLHYVTSKGAVMTMTRCLAREVGDDNICVNSLAPGLVMSENVLAQENFDDAAVDTNTATRALKRRQVPEDLVGALLFLASPDSDFMTGQCVVIDGGSVNH</sequence>
<name>A0A382RAG0_9ZZZZ</name>
<dbReference type="InterPro" id="IPR020904">
    <property type="entry name" value="Sc_DH/Rdtase_CS"/>
</dbReference>
<evidence type="ECO:0000256" key="2">
    <source>
        <dbReference type="ARBA" id="ARBA00023002"/>
    </source>
</evidence>
<keyword evidence="2" id="KW-0560">Oxidoreductase</keyword>
<evidence type="ECO:0000256" key="1">
    <source>
        <dbReference type="ARBA" id="ARBA00006484"/>
    </source>
</evidence>
<comment type="similarity">
    <text evidence="1">Belongs to the short-chain dehydrogenases/reductases (SDR) family.</text>
</comment>
<dbReference type="EMBL" id="UINC01120072">
    <property type="protein sequence ID" value="SVC94320.1"/>
    <property type="molecule type" value="Genomic_DNA"/>
</dbReference>
<organism evidence="3">
    <name type="scientific">marine metagenome</name>
    <dbReference type="NCBI Taxonomy" id="408172"/>
    <lineage>
        <taxon>unclassified sequences</taxon>
        <taxon>metagenomes</taxon>
        <taxon>ecological metagenomes</taxon>
    </lineage>
</organism>
<dbReference type="AlphaFoldDB" id="A0A382RAG0"/>
<proteinExistence type="inferred from homology"/>
<accession>A0A382RAG0</accession>
<dbReference type="FunFam" id="3.40.50.720:FF:000084">
    <property type="entry name" value="Short-chain dehydrogenase reductase"/>
    <property type="match status" value="1"/>
</dbReference>
<reference evidence="3" key="1">
    <citation type="submission" date="2018-05" db="EMBL/GenBank/DDBJ databases">
        <authorList>
            <person name="Lanie J.A."/>
            <person name="Ng W.-L."/>
            <person name="Kazmierczak K.M."/>
            <person name="Andrzejewski T.M."/>
            <person name="Davidsen T.M."/>
            <person name="Wayne K.J."/>
            <person name="Tettelin H."/>
            <person name="Glass J.I."/>
            <person name="Rusch D."/>
            <person name="Podicherti R."/>
            <person name="Tsui H.-C.T."/>
            <person name="Winkler M.E."/>
        </authorList>
    </citation>
    <scope>NUCLEOTIDE SEQUENCE</scope>
</reference>
<dbReference type="SUPFAM" id="SSF51735">
    <property type="entry name" value="NAD(P)-binding Rossmann-fold domains"/>
    <property type="match status" value="1"/>
</dbReference>
<dbReference type="Pfam" id="PF13561">
    <property type="entry name" value="adh_short_C2"/>
    <property type="match status" value="1"/>
</dbReference>
<dbReference type="InterPro" id="IPR002347">
    <property type="entry name" value="SDR_fam"/>
</dbReference>
<gene>
    <name evidence="3" type="ORF">METZ01_LOCUS347174</name>
</gene>
<dbReference type="PROSITE" id="PS00061">
    <property type="entry name" value="ADH_SHORT"/>
    <property type="match status" value="1"/>
</dbReference>
<dbReference type="InterPro" id="IPR036291">
    <property type="entry name" value="NAD(P)-bd_dom_sf"/>
</dbReference>
<dbReference type="NCBIfam" id="NF005559">
    <property type="entry name" value="PRK07231.1"/>
    <property type="match status" value="1"/>
</dbReference>
<protein>
    <recommendedName>
        <fullName evidence="4">Dehydrogenase</fullName>
    </recommendedName>
</protein>
<dbReference type="PRINTS" id="PR00081">
    <property type="entry name" value="GDHRDH"/>
</dbReference>
<dbReference type="Gene3D" id="3.40.50.720">
    <property type="entry name" value="NAD(P)-binding Rossmann-like Domain"/>
    <property type="match status" value="1"/>
</dbReference>
<dbReference type="PANTHER" id="PTHR42760:SF133">
    <property type="entry name" value="3-OXOACYL-[ACYL-CARRIER-PROTEIN] REDUCTASE"/>
    <property type="match status" value="1"/>
</dbReference>
<evidence type="ECO:0000313" key="3">
    <source>
        <dbReference type="EMBL" id="SVC94320.1"/>
    </source>
</evidence>